<dbReference type="GO" id="GO:0032259">
    <property type="term" value="P:methylation"/>
    <property type="evidence" value="ECO:0007669"/>
    <property type="project" value="UniProtKB-KW"/>
</dbReference>
<dbReference type="InterPro" id="IPR007848">
    <property type="entry name" value="Small_mtfrase_dom"/>
</dbReference>
<keyword evidence="1 6" id="KW-0963">Cytoplasm</keyword>
<protein>
    <recommendedName>
        <fullName evidence="6">tRNA1(Val) (adenine(37)-N6)-methyltransferase</fullName>
        <ecNumber evidence="6">2.1.1.223</ecNumber>
    </recommendedName>
    <alternativeName>
        <fullName evidence="6">tRNA m6A37 methyltransferase</fullName>
    </alternativeName>
</protein>
<dbReference type="GO" id="GO:0016430">
    <property type="term" value="F:tRNA (adenine-N6)-methyltransferase activity"/>
    <property type="evidence" value="ECO:0007669"/>
    <property type="project" value="UniProtKB-UniRule"/>
</dbReference>
<dbReference type="Proteomes" id="UP000553034">
    <property type="component" value="Unassembled WGS sequence"/>
</dbReference>
<keyword evidence="9" id="KW-1185">Reference proteome</keyword>
<reference evidence="8 9" key="1">
    <citation type="submission" date="2020-08" db="EMBL/GenBank/DDBJ databases">
        <title>Genomic Encyclopedia of Type Strains, Phase IV (KMG-IV): sequencing the most valuable type-strain genomes for metagenomic binning, comparative biology and taxonomic classification.</title>
        <authorList>
            <person name="Goeker M."/>
        </authorList>
    </citation>
    <scope>NUCLEOTIDE SEQUENCE [LARGE SCALE GENOMIC DNA]</scope>
    <source>
        <strain evidence="8 9">DSM 29568</strain>
    </source>
</reference>
<dbReference type="EC" id="2.1.1.223" evidence="6"/>
<keyword evidence="5 6" id="KW-0819">tRNA processing</keyword>
<sequence>MSTFHFKQFSVKQENCAMKIGTDGVLLGAWAKIPEETSTILDIGAGTGLIALMLAQRTADSKWIEAIDGVEINPEAHQQCVDNFENSPWNHLLFCYHASLKEFDAEFDETYDLIISNPPFYEEDEISAQKARATARSTQALSFIALIRSAEKLLSQNGTFQVIIPSKSYTKFTQICLDHNLFLERCTWVKGTATSPIKRCLLSFSKTPKQNIVENTLILEEKRHTYTKDYQDLIKDFYLKA</sequence>
<keyword evidence="3 6" id="KW-0808">Transferase</keyword>
<comment type="similarity">
    <text evidence="6">Belongs to the methyltransferase superfamily. tRNA (adenine-N(6)-)-methyltransferase family.</text>
</comment>
<dbReference type="Gene3D" id="3.40.50.150">
    <property type="entry name" value="Vaccinia Virus protein VP39"/>
    <property type="match status" value="1"/>
</dbReference>
<evidence type="ECO:0000256" key="5">
    <source>
        <dbReference type="ARBA" id="ARBA00022694"/>
    </source>
</evidence>
<dbReference type="InterPro" id="IPR002052">
    <property type="entry name" value="DNA_methylase_N6_adenine_CS"/>
</dbReference>
<evidence type="ECO:0000259" key="7">
    <source>
        <dbReference type="Pfam" id="PF05175"/>
    </source>
</evidence>
<dbReference type="CDD" id="cd02440">
    <property type="entry name" value="AdoMet_MTases"/>
    <property type="match status" value="1"/>
</dbReference>
<dbReference type="PANTHER" id="PTHR47739:SF1">
    <property type="entry name" value="TRNA1(VAL) (ADENINE(37)-N6)-METHYLTRANSFERASE"/>
    <property type="match status" value="1"/>
</dbReference>
<accession>A0A840EMV3</accession>
<dbReference type="InterPro" id="IPR029063">
    <property type="entry name" value="SAM-dependent_MTases_sf"/>
</dbReference>
<dbReference type="Pfam" id="PF05175">
    <property type="entry name" value="MTS"/>
    <property type="match status" value="1"/>
</dbReference>
<keyword evidence="4 6" id="KW-0949">S-adenosyl-L-methionine</keyword>
<dbReference type="PROSITE" id="PS00092">
    <property type="entry name" value="N6_MTASE"/>
    <property type="match status" value="1"/>
</dbReference>
<dbReference type="PRINTS" id="PR00507">
    <property type="entry name" value="N12N6MTFRASE"/>
</dbReference>
<dbReference type="AlphaFoldDB" id="A0A840EMV3"/>
<name>A0A840EMV3_9FLAO</name>
<dbReference type="GO" id="GO:0008033">
    <property type="term" value="P:tRNA processing"/>
    <property type="evidence" value="ECO:0007669"/>
    <property type="project" value="UniProtKB-UniRule"/>
</dbReference>
<dbReference type="PANTHER" id="PTHR47739">
    <property type="entry name" value="TRNA1(VAL) (ADENINE(37)-N6)-METHYLTRANSFERASE"/>
    <property type="match status" value="1"/>
</dbReference>
<dbReference type="SUPFAM" id="SSF53335">
    <property type="entry name" value="S-adenosyl-L-methionine-dependent methyltransferases"/>
    <property type="match status" value="1"/>
</dbReference>
<comment type="catalytic activity">
    <reaction evidence="6">
        <text>adenosine(37) in tRNA1(Val) + S-adenosyl-L-methionine = N(6)-methyladenosine(37) in tRNA1(Val) + S-adenosyl-L-homocysteine + H(+)</text>
        <dbReference type="Rhea" id="RHEA:43160"/>
        <dbReference type="Rhea" id="RHEA-COMP:10369"/>
        <dbReference type="Rhea" id="RHEA-COMP:10370"/>
        <dbReference type="ChEBI" id="CHEBI:15378"/>
        <dbReference type="ChEBI" id="CHEBI:57856"/>
        <dbReference type="ChEBI" id="CHEBI:59789"/>
        <dbReference type="ChEBI" id="CHEBI:74411"/>
        <dbReference type="ChEBI" id="CHEBI:74449"/>
        <dbReference type="EC" id="2.1.1.223"/>
    </reaction>
</comment>
<organism evidence="8 9">
    <name type="scientific">Mesonia hippocampi</name>
    <dbReference type="NCBI Taxonomy" id="1628250"/>
    <lineage>
        <taxon>Bacteria</taxon>
        <taxon>Pseudomonadati</taxon>
        <taxon>Bacteroidota</taxon>
        <taxon>Flavobacteriia</taxon>
        <taxon>Flavobacteriales</taxon>
        <taxon>Flavobacteriaceae</taxon>
        <taxon>Mesonia</taxon>
    </lineage>
</organism>
<evidence type="ECO:0000256" key="3">
    <source>
        <dbReference type="ARBA" id="ARBA00022679"/>
    </source>
</evidence>
<proteinExistence type="inferred from homology"/>
<evidence type="ECO:0000256" key="4">
    <source>
        <dbReference type="ARBA" id="ARBA00022691"/>
    </source>
</evidence>
<dbReference type="GO" id="GO:0003676">
    <property type="term" value="F:nucleic acid binding"/>
    <property type="evidence" value="ECO:0007669"/>
    <property type="project" value="InterPro"/>
</dbReference>
<evidence type="ECO:0000256" key="6">
    <source>
        <dbReference type="HAMAP-Rule" id="MF_01872"/>
    </source>
</evidence>
<comment type="function">
    <text evidence="6">Specifically methylates the adenine in position 37 of tRNA(1)(Val) (anticodon cmo5UAC).</text>
</comment>
<keyword evidence="2 6" id="KW-0489">Methyltransferase</keyword>
<dbReference type="EMBL" id="JACIFO010000006">
    <property type="protein sequence ID" value="MBB4119448.1"/>
    <property type="molecule type" value="Genomic_DNA"/>
</dbReference>
<evidence type="ECO:0000256" key="1">
    <source>
        <dbReference type="ARBA" id="ARBA00022490"/>
    </source>
</evidence>
<dbReference type="RefSeq" id="WP_183477796.1">
    <property type="nucleotide sequence ID" value="NZ_JACIFO010000006.1"/>
</dbReference>
<evidence type="ECO:0000313" key="9">
    <source>
        <dbReference type="Proteomes" id="UP000553034"/>
    </source>
</evidence>
<dbReference type="InterPro" id="IPR022882">
    <property type="entry name" value="tRNA_adenine-N6_MeTrfase"/>
</dbReference>
<comment type="caution">
    <text evidence="8">The sequence shown here is derived from an EMBL/GenBank/DDBJ whole genome shotgun (WGS) entry which is preliminary data.</text>
</comment>
<evidence type="ECO:0000256" key="2">
    <source>
        <dbReference type="ARBA" id="ARBA00022603"/>
    </source>
</evidence>
<comment type="subcellular location">
    <subcellularLocation>
        <location evidence="6">Cytoplasm</location>
    </subcellularLocation>
</comment>
<dbReference type="InterPro" id="IPR050210">
    <property type="entry name" value="tRNA_Adenine-N(6)_MTase"/>
</dbReference>
<dbReference type="GO" id="GO:0005737">
    <property type="term" value="C:cytoplasm"/>
    <property type="evidence" value="ECO:0007669"/>
    <property type="project" value="UniProtKB-SubCell"/>
</dbReference>
<evidence type="ECO:0000313" key="8">
    <source>
        <dbReference type="EMBL" id="MBB4119448.1"/>
    </source>
</evidence>
<feature type="domain" description="Methyltransferase small" evidence="7">
    <location>
        <begin position="34"/>
        <end position="167"/>
    </location>
</feature>
<dbReference type="HAMAP" id="MF_01872">
    <property type="entry name" value="tRNA_methyltr_YfiC"/>
    <property type="match status" value="1"/>
</dbReference>
<gene>
    <name evidence="8" type="ORF">GGR32_001746</name>
</gene>